<dbReference type="AlphaFoldDB" id="A0AAP0ERG8"/>
<protein>
    <submittedName>
        <fullName evidence="2">Uncharacterized protein</fullName>
    </submittedName>
</protein>
<proteinExistence type="predicted"/>
<reference evidence="2 3" key="1">
    <citation type="submission" date="2024-01" db="EMBL/GenBank/DDBJ databases">
        <title>Genome assemblies of Stephania.</title>
        <authorList>
            <person name="Yang L."/>
        </authorList>
    </citation>
    <scope>NUCLEOTIDE SEQUENCE [LARGE SCALE GENOMIC DNA]</scope>
    <source>
        <strain evidence="2">YNDBR</strain>
        <tissue evidence="2">Leaf</tissue>
    </source>
</reference>
<evidence type="ECO:0000313" key="2">
    <source>
        <dbReference type="EMBL" id="KAK9098271.1"/>
    </source>
</evidence>
<accession>A0AAP0ERG8</accession>
<dbReference type="EMBL" id="JBBNAF010000011">
    <property type="protein sequence ID" value="KAK9098271.1"/>
    <property type="molecule type" value="Genomic_DNA"/>
</dbReference>
<keyword evidence="3" id="KW-1185">Reference proteome</keyword>
<evidence type="ECO:0000256" key="1">
    <source>
        <dbReference type="SAM" id="MobiDB-lite"/>
    </source>
</evidence>
<dbReference type="Proteomes" id="UP001420932">
    <property type="component" value="Unassembled WGS sequence"/>
</dbReference>
<organism evidence="2 3">
    <name type="scientific">Stephania yunnanensis</name>
    <dbReference type="NCBI Taxonomy" id="152371"/>
    <lineage>
        <taxon>Eukaryota</taxon>
        <taxon>Viridiplantae</taxon>
        <taxon>Streptophyta</taxon>
        <taxon>Embryophyta</taxon>
        <taxon>Tracheophyta</taxon>
        <taxon>Spermatophyta</taxon>
        <taxon>Magnoliopsida</taxon>
        <taxon>Ranunculales</taxon>
        <taxon>Menispermaceae</taxon>
        <taxon>Menispermoideae</taxon>
        <taxon>Cissampelideae</taxon>
        <taxon>Stephania</taxon>
    </lineage>
</organism>
<name>A0AAP0ERG8_9MAGN</name>
<evidence type="ECO:0000313" key="3">
    <source>
        <dbReference type="Proteomes" id="UP001420932"/>
    </source>
</evidence>
<comment type="caution">
    <text evidence="2">The sequence shown here is derived from an EMBL/GenBank/DDBJ whole genome shotgun (WGS) entry which is preliminary data.</text>
</comment>
<sequence length="153" mass="17983">MAQLDPSWIDTNEEDREDDFEGDDEDDDVEEEEEVEFIHSIYTYKIFNRFQEEERKRLNCKARKDKDGLGFSMYEVRDITIPHGCHHLKPRIDTVYQDKEYDKVFAFAESLSLGSDITIMDDPMVVDTEDWAMSKDLQDFVEGLSQQPTILAK</sequence>
<feature type="compositionally biased region" description="Acidic residues" evidence="1">
    <location>
        <begin position="11"/>
        <end position="32"/>
    </location>
</feature>
<gene>
    <name evidence="2" type="ORF">Syun_025316</name>
</gene>
<feature type="region of interest" description="Disordered" evidence="1">
    <location>
        <begin position="1"/>
        <end position="32"/>
    </location>
</feature>